<dbReference type="SMART" id="SM00316">
    <property type="entry name" value="S1"/>
    <property type="match status" value="1"/>
</dbReference>
<dbReference type="SUPFAM" id="SSF50249">
    <property type="entry name" value="Nucleic acid-binding proteins"/>
    <property type="match status" value="1"/>
</dbReference>
<keyword evidence="8 9" id="KW-0694">RNA-binding</keyword>
<proteinExistence type="inferred from homology"/>
<dbReference type="InterPro" id="IPR036456">
    <property type="entry name" value="PNPase_PH_RNA-bd_sf"/>
</dbReference>
<dbReference type="Gene3D" id="3.30.230.70">
    <property type="entry name" value="GHMP Kinase, N-terminal domain"/>
    <property type="match status" value="2"/>
</dbReference>
<dbReference type="InterPro" id="IPR027408">
    <property type="entry name" value="PNPase/RNase_PH_dom_sf"/>
</dbReference>
<evidence type="ECO:0000256" key="10">
    <source>
        <dbReference type="SAM" id="MobiDB-lite"/>
    </source>
</evidence>
<dbReference type="PANTHER" id="PTHR11252">
    <property type="entry name" value="POLYRIBONUCLEOTIDE NUCLEOTIDYLTRANSFERASE"/>
    <property type="match status" value="1"/>
</dbReference>
<evidence type="ECO:0000313" key="13">
    <source>
        <dbReference type="Proteomes" id="UP000214688"/>
    </source>
</evidence>
<dbReference type="FunFam" id="3.30.1370.10:FF:000001">
    <property type="entry name" value="Polyribonucleotide nucleotidyltransferase"/>
    <property type="match status" value="1"/>
</dbReference>
<evidence type="ECO:0000256" key="6">
    <source>
        <dbReference type="ARBA" id="ARBA00022723"/>
    </source>
</evidence>
<dbReference type="NCBIfam" id="TIGR03591">
    <property type="entry name" value="polynuc_phos"/>
    <property type="match status" value="1"/>
</dbReference>
<dbReference type="InterPro" id="IPR015847">
    <property type="entry name" value="ExoRNase_PH_dom2"/>
</dbReference>
<accession>A0A223D2I6</accession>
<evidence type="ECO:0000256" key="3">
    <source>
        <dbReference type="ARBA" id="ARBA00022490"/>
    </source>
</evidence>
<evidence type="ECO:0000259" key="11">
    <source>
        <dbReference type="PROSITE" id="PS50126"/>
    </source>
</evidence>
<dbReference type="SUPFAM" id="SSF46915">
    <property type="entry name" value="Polynucleotide phosphorylase/guanosine pentaphosphate synthase (PNPase/GPSI), domain 3"/>
    <property type="match status" value="1"/>
</dbReference>
<dbReference type="FunFam" id="3.30.230.70:FF:000002">
    <property type="entry name" value="Polyribonucleotide nucleotidyltransferase"/>
    <property type="match status" value="1"/>
</dbReference>
<evidence type="ECO:0000256" key="7">
    <source>
        <dbReference type="ARBA" id="ARBA00022842"/>
    </source>
</evidence>
<dbReference type="SMART" id="SM00322">
    <property type="entry name" value="KH"/>
    <property type="match status" value="1"/>
</dbReference>
<dbReference type="SUPFAM" id="SSF55666">
    <property type="entry name" value="Ribonuclease PH domain 2-like"/>
    <property type="match status" value="2"/>
</dbReference>
<dbReference type="SUPFAM" id="SSF54211">
    <property type="entry name" value="Ribosomal protein S5 domain 2-like"/>
    <property type="match status" value="2"/>
</dbReference>
<feature type="binding site" evidence="9">
    <location>
        <position position="487"/>
    </location>
    <ligand>
        <name>Mg(2+)</name>
        <dbReference type="ChEBI" id="CHEBI:18420"/>
    </ligand>
</feature>
<dbReference type="FunFam" id="2.40.50.140:FF:000023">
    <property type="entry name" value="Polyribonucleotide nucleotidyltransferase"/>
    <property type="match status" value="1"/>
</dbReference>
<feature type="domain" description="S1 motif" evidence="11">
    <location>
        <begin position="623"/>
        <end position="691"/>
    </location>
</feature>
<organism evidence="12 13">
    <name type="scientific">Tumebacillus algifaecis</name>
    <dbReference type="NCBI Taxonomy" id="1214604"/>
    <lineage>
        <taxon>Bacteria</taxon>
        <taxon>Bacillati</taxon>
        <taxon>Bacillota</taxon>
        <taxon>Bacilli</taxon>
        <taxon>Bacillales</taxon>
        <taxon>Alicyclobacillaceae</taxon>
        <taxon>Tumebacillus</taxon>
    </lineage>
</organism>
<keyword evidence="3 9" id="KW-0963">Cytoplasm</keyword>
<dbReference type="InterPro" id="IPR001247">
    <property type="entry name" value="ExoRNase_PH_dom1"/>
</dbReference>
<dbReference type="GO" id="GO:0005829">
    <property type="term" value="C:cytosol"/>
    <property type="evidence" value="ECO:0007669"/>
    <property type="project" value="TreeGrafter"/>
</dbReference>
<evidence type="ECO:0000256" key="9">
    <source>
        <dbReference type="HAMAP-Rule" id="MF_01595"/>
    </source>
</evidence>
<comment type="subcellular location">
    <subcellularLocation>
        <location evidence="1 9">Cytoplasm</location>
    </subcellularLocation>
</comment>
<dbReference type="InterPro" id="IPR003029">
    <property type="entry name" value="S1_domain"/>
</dbReference>
<dbReference type="GO" id="GO:0000175">
    <property type="term" value="F:3'-5'-RNA exonuclease activity"/>
    <property type="evidence" value="ECO:0007669"/>
    <property type="project" value="TreeGrafter"/>
</dbReference>
<dbReference type="GO" id="GO:0006402">
    <property type="term" value="P:mRNA catabolic process"/>
    <property type="evidence" value="ECO:0007669"/>
    <property type="project" value="UniProtKB-UniRule"/>
</dbReference>
<evidence type="ECO:0000256" key="4">
    <source>
        <dbReference type="ARBA" id="ARBA00022679"/>
    </source>
</evidence>
<evidence type="ECO:0000256" key="8">
    <source>
        <dbReference type="ARBA" id="ARBA00022884"/>
    </source>
</evidence>
<dbReference type="InterPro" id="IPR020568">
    <property type="entry name" value="Ribosomal_Su5_D2-typ_SF"/>
</dbReference>
<reference evidence="12 13" key="1">
    <citation type="journal article" date="2015" name="Int. J. Syst. Evol. Microbiol.">
        <title>Tumebacillus algifaecis sp. nov., isolated from decomposing algal scum.</title>
        <authorList>
            <person name="Wu Y.F."/>
            <person name="Zhang B."/>
            <person name="Xing P."/>
            <person name="Wu Q.L."/>
            <person name="Liu S.J."/>
        </authorList>
    </citation>
    <scope>NUCLEOTIDE SEQUENCE [LARGE SCALE GENOMIC DNA]</scope>
    <source>
        <strain evidence="12 13">THMBR28</strain>
    </source>
</reference>
<dbReference type="FunFam" id="3.30.230.70:FF:000001">
    <property type="entry name" value="Polyribonucleotide nucleotidyltransferase"/>
    <property type="match status" value="1"/>
</dbReference>
<dbReference type="PROSITE" id="PS50126">
    <property type="entry name" value="S1"/>
    <property type="match status" value="1"/>
</dbReference>
<gene>
    <name evidence="9 12" type="primary">pnp</name>
    <name evidence="12" type="ORF">CIG75_11760</name>
</gene>
<dbReference type="Pfam" id="PF01138">
    <property type="entry name" value="RNase_PH"/>
    <property type="match status" value="2"/>
</dbReference>
<keyword evidence="6 9" id="KW-0479">Metal-binding</keyword>
<dbReference type="InterPro" id="IPR015848">
    <property type="entry name" value="PNPase_PH_RNA-bd_bac/org-type"/>
</dbReference>
<dbReference type="EC" id="2.7.7.8" evidence="9"/>
<dbReference type="GO" id="GO:0006396">
    <property type="term" value="P:RNA processing"/>
    <property type="evidence" value="ECO:0007669"/>
    <property type="project" value="InterPro"/>
</dbReference>
<dbReference type="InterPro" id="IPR012340">
    <property type="entry name" value="NA-bd_OB-fold"/>
</dbReference>
<dbReference type="AlphaFoldDB" id="A0A223D2I6"/>
<dbReference type="GO" id="GO:0000287">
    <property type="term" value="F:magnesium ion binding"/>
    <property type="evidence" value="ECO:0007669"/>
    <property type="project" value="UniProtKB-UniRule"/>
</dbReference>
<protein>
    <recommendedName>
        <fullName evidence="9">Polyribonucleotide nucleotidyltransferase</fullName>
        <ecNumber evidence="9">2.7.7.8</ecNumber>
    </recommendedName>
    <alternativeName>
        <fullName evidence="9">Polynucleotide phosphorylase</fullName>
        <shortName evidence="9">PNPase</shortName>
    </alternativeName>
</protein>
<comment type="cofactor">
    <cofactor evidence="9">
        <name>Mg(2+)</name>
        <dbReference type="ChEBI" id="CHEBI:18420"/>
    </cofactor>
</comment>
<dbReference type="GO" id="GO:0004654">
    <property type="term" value="F:polyribonucleotide nucleotidyltransferase activity"/>
    <property type="evidence" value="ECO:0007669"/>
    <property type="project" value="UniProtKB-UniRule"/>
</dbReference>
<dbReference type="Pfam" id="PF03725">
    <property type="entry name" value="RNase_PH_C"/>
    <property type="match status" value="2"/>
</dbReference>
<dbReference type="SUPFAM" id="SSF54791">
    <property type="entry name" value="Eukaryotic type KH-domain (KH-domain type I)"/>
    <property type="match status" value="1"/>
</dbReference>
<keyword evidence="13" id="KW-1185">Reference proteome</keyword>
<dbReference type="Pfam" id="PF03726">
    <property type="entry name" value="PNPase"/>
    <property type="match status" value="1"/>
</dbReference>
<comment type="function">
    <text evidence="9">Involved in mRNA degradation. Catalyzes the phosphorolysis of single-stranded polyribonucleotides processively in the 3'- to 5'-direction.</text>
</comment>
<dbReference type="Pfam" id="PF00013">
    <property type="entry name" value="KH_1"/>
    <property type="match status" value="1"/>
</dbReference>
<dbReference type="PIRSF" id="PIRSF005499">
    <property type="entry name" value="PNPase"/>
    <property type="match status" value="1"/>
</dbReference>
<feature type="binding site" evidence="9">
    <location>
        <position position="493"/>
    </location>
    <ligand>
        <name>Mg(2+)</name>
        <dbReference type="ChEBI" id="CHEBI:18420"/>
    </ligand>
</feature>
<dbReference type="PROSITE" id="PS50084">
    <property type="entry name" value="KH_TYPE_1"/>
    <property type="match status" value="1"/>
</dbReference>
<evidence type="ECO:0000313" key="12">
    <source>
        <dbReference type="EMBL" id="ASS75594.1"/>
    </source>
</evidence>
<dbReference type="InterPro" id="IPR036345">
    <property type="entry name" value="ExoRNase_PH_dom2_sf"/>
</dbReference>
<dbReference type="InterPro" id="IPR004088">
    <property type="entry name" value="KH_dom_type_1"/>
</dbReference>
<dbReference type="Pfam" id="PF00575">
    <property type="entry name" value="S1"/>
    <property type="match status" value="1"/>
</dbReference>
<dbReference type="Proteomes" id="UP000214688">
    <property type="component" value="Chromosome"/>
</dbReference>
<dbReference type="InterPro" id="IPR004087">
    <property type="entry name" value="KH_dom"/>
</dbReference>
<evidence type="ECO:0000256" key="5">
    <source>
        <dbReference type="ARBA" id="ARBA00022695"/>
    </source>
</evidence>
<dbReference type="CDD" id="cd02393">
    <property type="entry name" value="KH-I_PNPase"/>
    <property type="match status" value="1"/>
</dbReference>
<dbReference type="HAMAP" id="MF_01595">
    <property type="entry name" value="PNPase"/>
    <property type="match status" value="1"/>
</dbReference>
<feature type="region of interest" description="Disordered" evidence="10">
    <location>
        <begin position="698"/>
        <end position="747"/>
    </location>
</feature>
<dbReference type="InterPro" id="IPR036612">
    <property type="entry name" value="KH_dom_type_1_sf"/>
</dbReference>
<dbReference type="NCBIfam" id="NF008805">
    <property type="entry name" value="PRK11824.1"/>
    <property type="match status" value="1"/>
</dbReference>
<dbReference type="OrthoDB" id="9804305at2"/>
<dbReference type="EMBL" id="CP022657">
    <property type="protein sequence ID" value="ASS75594.1"/>
    <property type="molecule type" value="Genomic_DNA"/>
</dbReference>
<dbReference type="Gene3D" id="2.40.50.140">
    <property type="entry name" value="Nucleic acid-binding proteins"/>
    <property type="match status" value="1"/>
</dbReference>
<evidence type="ECO:0000256" key="2">
    <source>
        <dbReference type="ARBA" id="ARBA00007404"/>
    </source>
</evidence>
<comment type="catalytic activity">
    <reaction evidence="9">
        <text>RNA(n+1) + phosphate = RNA(n) + a ribonucleoside 5'-diphosphate</text>
        <dbReference type="Rhea" id="RHEA:22096"/>
        <dbReference type="Rhea" id="RHEA-COMP:14527"/>
        <dbReference type="Rhea" id="RHEA-COMP:17342"/>
        <dbReference type="ChEBI" id="CHEBI:43474"/>
        <dbReference type="ChEBI" id="CHEBI:57930"/>
        <dbReference type="ChEBI" id="CHEBI:140395"/>
        <dbReference type="EC" id="2.7.7.8"/>
    </reaction>
</comment>
<sequence length="747" mass="81589">MHRTFTTTLGGRTLTIETGKLAKQASGSVMVSYGETVILCTVTASKEPKDLDFFPLTVNYEERLYAAGKIPGGFIKREGRPSEKAILASRLIDRPVRPLFPEGFRNDIQIVDIVMSVDQDCAPEIAAMIGTSAALMLSDVPFEGPIAGVIVGRVDGQLVINPTVAQTEQSDLHLVVAGTKDAINMVEAGAKFVSEQDMIEAIMFGHDAIKELIAFQEQMIEEIQPVKMEVVLHEVDAEINAKVRALATDKLKEAIRTFDKHEREANISAVKEDVRSAMLETLGEAEYQDKQKDIGEVLYDIVKEQVRYSIVHEGIRPDGRAVDEVRPVSTEVSLLPRVHGSGLFTRGQTQALSVCTLGALGDAQTIDGLGLEEEKRFMHHYNFPPFSVGEARPLRAPSRRDIGHGALGERAIEPIIPNEEEFPYTIRLVSEVLESNGSSSQASICGSILALMDAGVPIKAPVAGVAMGLIADGDKMVVLTDIQGMEDHLGDMDFKVAGTSDGITALQMDIKIKGINRQVLEQALEQANRGRAHIMAKMMEAIAEPRAELSPYAPRIITMRINPDKIRDVIGPGGRVINKIIDETGVKIDIEQDGRVFIAATDAQAGYRAKEIIENIVAEVEAGATYNGTVTRVEKYGAFVELLPGKEGLVHISQLGDERVAKTEDVCNVGDKLMVKVTEIDSQGRVNLSHREALRELRGEPPTPLEEIQRQVKAARERTGGPSRGGDRGGDRNRDRDRGERPARPRT</sequence>
<dbReference type="RefSeq" id="WP_094236837.1">
    <property type="nucleotide sequence ID" value="NZ_CP022657.1"/>
</dbReference>
<dbReference type="KEGG" id="tab:CIG75_11760"/>
<feature type="compositionally biased region" description="Basic and acidic residues" evidence="10">
    <location>
        <begin position="707"/>
        <end position="747"/>
    </location>
</feature>
<dbReference type="Gene3D" id="3.30.1370.10">
    <property type="entry name" value="K Homology domain, type 1"/>
    <property type="match status" value="1"/>
</dbReference>
<comment type="similarity">
    <text evidence="2 9">Belongs to the polyribonucleotide nucleotidyltransferase family.</text>
</comment>
<dbReference type="CDD" id="cd04472">
    <property type="entry name" value="S1_PNPase"/>
    <property type="match status" value="1"/>
</dbReference>
<dbReference type="CDD" id="cd11363">
    <property type="entry name" value="RNase_PH_PNPase_1"/>
    <property type="match status" value="1"/>
</dbReference>
<keyword evidence="4 9" id="KW-0808">Transferase</keyword>
<dbReference type="InterPro" id="IPR012162">
    <property type="entry name" value="PNPase"/>
</dbReference>
<dbReference type="GO" id="GO:0003723">
    <property type="term" value="F:RNA binding"/>
    <property type="evidence" value="ECO:0007669"/>
    <property type="project" value="UniProtKB-UniRule"/>
</dbReference>
<keyword evidence="7 9" id="KW-0460">Magnesium</keyword>
<dbReference type="PANTHER" id="PTHR11252:SF0">
    <property type="entry name" value="POLYRIBONUCLEOTIDE NUCLEOTIDYLTRANSFERASE 1, MITOCHONDRIAL"/>
    <property type="match status" value="1"/>
</dbReference>
<keyword evidence="5 9" id="KW-0548">Nucleotidyltransferase</keyword>
<evidence type="ECO:0000256" key="1">
    <source>
        <dbReference type="ARBA" id="ARBA00004496"/>
    </source>
</evidence>
<dbReference type="CDD" id="cd11364">
    <property type="entry name" value="RNase_PH_PNPase_2"/>
    <property type="match status" value="1"/>
</dbReference>
<name>A0A223D2I6_9BACL</name>